<keyword evidence="2" id="KW-1185">Reference proteome</keyword>
<protein>
    <submittedName>
        <fullName evidence="1">Phosphoribosyltransferase</fullName>
    </submittedName>
</protein>
<comment type="caution">
    <text evidence="1">The sequence shown here is derived from an EMBL/GenBank/DDBJ whole genome shotgun (WGS) entry which is preliminary data.</text>
</comment>
<dbReference type="CDD" id="cd06223">
    <property type="entry name" value="PRTases_typeI"/>
    <property type="match status" value="1"/>
</dbReference>
<dbReference type="InterPro" id="IPR000836">
    <property type="entry name" value="PRTase_dom"/>
</dbReference>
<accession>A0ABT1E8I3</accession>
<dbReference type="Gene3D" id="3.40.50.2020">
    <property type="match status" value="1"/>
</dbReference>
<sequence length="213" mass="23310">MEIRLEDLYSPKNSKSKIKIMRGHFSSTHAHVNTYIDISTVTNRSKNAKETADLLAESYRYSTKVDTIVCLDGTRVIGAFLAENLSKEGMSSINGGENIAVVTPETVARGQQVFRDNTKRMIAEKDVLILSGTVITGETMLRTINTVLYYGGRVSGLAAVFSGISKVAGMDMVSVFALKDVPDYQAYSMHDCPMCKAGRKLDGIVNSYGYSLL</sequence>
<dbReference type="InterPro" id="IPR029057">
    <property type="entry name" value="PRTase-like"/>
</dbReference>
<dbReference type="RefSeq" id="WP_262064964.1">
    <property type="nucleotide sequence ID" value="NZ_JAMXOD010000002.1"/>
</dbReference>
<dbReference type="EMBL" id="JAMZFW010000002">
    <property type="protein sequence ID" value="MCP1101181.1"/>
    <property type="molecule type" value="Genomic_DNA"/>
</dbReference>
<gene>
    <name evidence="1" type="ORF">NK125_01980</name>
</gene>
<dbReference type="SUPFAM" id="SSF53271">
    <property type="entry name" value="PRTase-like"/>
    <property type="match status" value="1"/>
</dbReference>
<keyword evidence="1" id="KW-0808">Transferase</keyword>
<keyword evidence="1" id="KW-0328">Glycosyltransferase</keyword>
<organism evidence="1 2">
    <name type="scientific">Aequitasia blattaphilus</name>
    <dbReference type="NCBI Taxonomy" id="2949332"/>
    <lineage>
        <taxon>Bacteria</taxon>
        <taxon>Bacillati</taxon>
        <taxon>Bacillota</taxon>
        <taxon>Clostridia</taxon>
        <taxon>Lachnospirales</taxon>
        <taxon>Lachnospiraceae</taxon>
        <taxon>Aequitasia</taxon>
    </lineage>
</organism>
<proteinExistence type="predicted"/>
<dbReference type="GO" id="GO:0016757">
    <property type="term" value="F:glycosyltransferase activity"/>
    <property type="evidence" value="ECO:0007669"/>
    <property type="project" value="UniProtKB-KW"/>
</dbReference>
<evidence type="ECO:0000313" key="1">
    <source>
        <dbReference type="EMBL" id="MCP1101181.1"/>
    </source>
</evidence>
<dbReference type="Proteomes" id="UP001523566">
    <property type="component" value="Unassembled WGS sequence"/>
</dbReference>
<reference evidence="1 2" key="1">
    <citation type="journal article" date="2022" name="Genome Biol. Evol.">
        <title>Host diet, physiology and behaviors set the stage for Lachnospiraceae cladogenesis.</title>
        <authorList>
            <person name="Vera-Ponce De Leon A."/>
            <person name="Schneider M."/>
            <person name="Jahnes B.C."/>
            <person name="Sadowski V."/>
            <person name="Camuy-Velez L.A."/>
            <person name="Duan J."/>
            <person name="Sabree Z.L."/>
        </authorList>
    </citation>
    <scope>NUCLEOTIDE SEQUENCE [LARGE SCALE GENOMIC DNA]</scope>
    <source>
        <strain evidence="1 2">PAL113</strain>
    </source>
</reference>
<evidence type="ECO:0000313" key="2">
    <source>
        <dbReference type="Proteomes" id="UP001523566"/>
    </source>
</evidence>
<name>A0ABT1E8I3_9FIRM</name>